<dbReference type="eggNOG" id="KOG0504">
    <property type="taxonomic scope" value="Eukaryota"/>
</dbReference>
<feature type="transmembrane region" description="Helical" evidence="1">
    <location>
        <begin position="526"/>
        <end position="548"/>
    </location>
</feature>
<dbReference type="HOGENOM" id="CLU_000134_47_1_1"/>
<dbReference type="PANTHER" id="PTHR24128">
    <property type="entry name" value="HOMEOBOX PROTEIN WARIAI"/>
    <property type="match status" value="1"/>
</dbReference>
<dbReference type="Pfam" id="PF00023">
    <property type="entry name" value="Ank"/>
    <property type="match status" value="1"/>
</dbReference>
<dbReference type="AlphaFoldDB" id="M4D868"/>
<feature type="domain" description="PGG" evidence="2">
    <location>
        <begin position="476"/>
        <end position="549"/>
    </location>
</feature>
<organism evidence="3 4">
    <name type="scientific">Brassica campestris</name>
    <name type="common">Field mustard</name>
    <dbReference type="NCBI Taxonomy" id="3711"/>
    <lineage>
        <taxon>Eukaryota</taxon>
        <taxon>Viridiplantae</taxon>
        <taxon>Streptophyta</taxon>
        <taxon>Embryophyta</taxon>
        <taxon>Tracheophyta</taxon>
        <taxon>Spermatophyta</taxon>
        <taxon>Magnoliopsida</taxon>
        <taxon>eudicotyledons</taxon>
        <taxon>Gunneridae</taxon>
        <taxon>Pentapetalae</taxon>
        <taxon>rosids</taxon>
        <taxon>malvids</taxon>
        <taxon>Brassicales</taxon>
        <taxon>Brassicaceae</taxon>
        <taxon>Brassiceae</taxon>
        <taxon>Brassica</taxon>
    </lineage>
</organism>
<keyword evidence="1" id="KW-0812">Transmembrane</keyword>
<feature type="transmembrane region" description="Helical" evidence="1">
    <location>
        <begin position="477"/>
        <end position="496"/>
    </location>
</feature>
<dbReference type="InParanoid" id="M4D868"/>
<reference evidence="3 4" key="1">
    <citation type="journal article" date="2011" name="Nat. Genet.">
        <title>The genome of the mesopolyploid crop species Brassica rapa.</title>
        <authorList>
            <consortium name="Brassica rapa Genome Sequencing Project Consortium"/>
            <person name="Wang X."/>
            <person name="Wang H."/>
            <person name="Wang J."/>
            <person name="Sun R."/>
            <person name="Wu J."/>
            <person name="Liu S."/>
            <person name="Bai Y."/>
            <person name="Mun J.H."/>
            <person name="Bancroft I."/>
            <person name="Cheng F."/>
            <person name="Huang S."/>
            <person name="Li X."/>
            <person name="Hua W."/>
            <person name="Wang J."/>
            <person name="Wang X."/>
            <person name="Freeling M."/>
            <person name="Pires J.C."/>
            <person name="Paterson A.H."/>
            <person name="Chalhoub B."/>
            <person name="Wang B."/>
            <person name="Hayward A."/>
            <person name="Sharpe A.G."/>
            <person name="Park B.S."/>
            <person name="Weisshaar B."/>
            <person name="Liu B."/>
            <person name="Li B."/>
            <person name="Liu B."/>
            <person name="Tong C."/>
            <person name="Song C."/>
            <person name="Duran C."/>
            <person name="Peng C."/>
            <person name="Geng C."/>
            <person name="Koh C."/>
            <person name="Lin C."/>
            <person name="Edwards D."/>
            <person name="Mu D."/>
            <person name="Shen D."/>
            <person name="Soumpourou E."/>
            <person name="Li F."/>
            <person name="Fraser F."/>
            <person name="Conant G."/>
            <person name="Lassalle G."/>
            <person name="King G.J."/>
            <person name="Bonnema G."/>
            <person name="Tang H."/>
            <person name="Wang H."/>
            <person name="Belcram H."/>
            <person name="Zhou H."/>
            <person name="Hirakawa H."/>
            <person name="Abe H."/>
            <person name="Guo H."/>
            <person name="Wang H."/>
            <person name="Jin H."/>
            <person name="Parkin I.A."/>
            <person name="Batley J."/>
            <person name="Kim J.S."/>
            <person name="Just J."/>
            <person name="Li J."/>
            <person name="Xu J."/>
            <person name="Deng J."/>
            <person name="Kim J.A."/>
            <person name="Li J."/>
            <person name="Yu J."/>
            <person name="Meng J."/>
            <person name="Wang J."/>
            <person name="Min J."/>
            <person name="Poulain J."/>
            <person name="Wang J."/>
            <person name="Hatakeyama K."/>
            <person name="Wu K."/>
            <person name="Wang L."/>
            <person name="Fang L."/>
            <person name="Trick M."/>
            <person name="Links M.G."/>
            <person name="Zhao M."/>
            <person name="Jin M."/>
            <person name="Ramchiary N."/>
            <person name="Drou N."/>
            <person name="Berkman P.J."/>
            <person name="Cai Q."/>
            <person name="Huang Q."/>
            <person name="Li R."/>
            <person name="Tabata S."/>
            <person name="Cheng S."/>
            <person name="Zhang S."/>
            <person name="Zhang S."/>
            <person name="Huang S."/>
            <person name="Sato S."/>
            <person name="Sun S."/>
            <person name="Kwon S.J."/>
            <person name="Choi S.R."/>
            <person name="Lee T.H."/>
            <person name="Fan W."/>
            <person name="Zhao X."/>
            <person name="Tan X."/>
            <person name="Xu X."/>
            <person name="Wang Y."/>
            <person name="Qiu Y."/>
            <person name="Yin Y."/>
            <person name="Li Y."/>
            <person name="Du Y."/>
            <person name="Liao Y."/>
            <person name="Lim Y."/>
            <person name="Narusaka Y."/>
            <person name="Wang Y."/>
            <person name="Wang Z."/>
            <person name="Li Z."/>
            <person name="Wang Z."/>
            <person name="Xiong Z."/>
            <person name="Zhang Z."/>
        </authorList>
    </citation>
    <scope>NUCLEOTIDE SEQUENCE [LARGE SCALE GENOMIC DNA]</scope>
    <source>
        <strain evidence="3 4">cv. Chiifu-401-42</strain>
    </source>
</reference>
<proteinExistence type="predicted"/>
<feature type="transmembrane region" description="Helical" evidence="1">
    <location>
        <begin position="585"/>
        <end position="606"/>
    </location>
</feature>
<keyword evidence="4" id="KW-1185">Reference proteome</keyword>
<reference evidence="3" key="3">
    <citation type="submission" date="2023-03" db="UniProtKB">
        <authorList>
            <consortium name="EnsemblPlants"/>
        </authorList>
    </citation>
    <scope>IDENTIFICATION</scope>
    <source>
        <strain evidence="3">cv. Chiifu-401-42</strain>
    </source>
</reference>
<keyword evidence="1" id="KW-1133">Transmembrane helix</keyword>
<dbReference type="Gramene" id="Bra012678.1">
    <property type="protein sequence ID" value="Bra012678.1-P"/>
    <property type="gene ID" value="Bra012678"/>
</dbReference>
<dbReference type="InterPro" id="IPR036770">
    <property type="entry name" value="Ankyrin_rpt-contain_sf"/>
</dbReference>
<dbReference type="SUPFAM" id="SSF48403">
    <property type="entry name" value="Ankyrin repeat"/>
    <property type="match status" value="1"/>
</dbReference>
<evidence type="ECO:0000313" key="3">
    <source>
        <dbReference type="EnsemblPlants" id="Bra012678.1-P"/>
    </source>
</evidence>
<feature type="transmembrane region" description="Helical" evidence="1">
    <location>
        <begin position="555"/>
        <end position="573"/>
    </location>
</feature>
<dbReference type="Gene3D" id="1.25.40.20">
    <property type="entry name" value="Ankyrin repeat-containing domain"/>
    <property type="match status" value="1"/>
</dbReference>
<dbReference type="FunCoup" id="M4D868">
    <property type="interactions" value="33"/>
</dbReference>
<accession>M4D868</accession>
<protein>
    <recommendedName>
        <fullName evidence="2">PGG domain-containing protein</fullName>
    </recommendedName>
</protein>
<dbReference type="SMART" id="SM00248">
    <property type="entry name" value="ANK"/>
    <property type="match status" value="5"/>
</dbReference>
<name>M4D868_BRACM</name>
<dbReference type="Proteomes" id="UP000011750">
    <property type="component" value="Chromosome A03"/>
</dbReference>
<dbReference type="InterPro" id="IPR026961">
    <property type="entry name" value="PGG_dom"/>
</dbReference>
<evidence type="ECO:0000259" key="2">
    <source>
        <dbReference type="Pfam" id="PF13962"/>
    </source>
</evidence>
<dbReference type="Pfam" id="PF13962">
    <property type="entry name" value="PGG"/>
    <property type="match status" value="1"/>
</dbReference>
<sequence>MNSRACLRKVKTRGIYRVQGCKKRKLSSTGESIEYRCLIRATDAKKTISTSFRHPYIQKEMRALLLGAKGKSPEAERSLNRVTDMAFQIVDIYERLNMVAKDGDIEGLYELIAEYPNILEHFDNVSFCETPLHIAAEKGQTHFAMELMTLKPPLALKLNVSGFSPMHLALQNNHIRMVRGFLAIDSSLVSIKGRGRITPLHYVAQLGNEDLLSEFLFACPSSVEDLTIKCETAVHIAVKSHQFMAFKVLLGWVRRVNKEEILDWKDEDGNTVFHIAASMNQTEVMKLLRNTVNVKAKNLDGKTAMDILETDKSPIFPKATRLLRRTKERLLFGPSMSLAGYLSREPSTIEGKNKLLGLNNLSKTKHGSRESTDFRNAIPRYALDFQVMKLLRSTVKVRAKNLDGKTAMDILQTHKSSIFPKAIRRLRSAKERLLFGPSMTLAGYLSRKPSDTEELNKLLGLNNLRKSRHGSRESSDFRNAILVVAVLIVTATYQAGLSPPGGYWEDDSPNDGHTAGQMTMSFNLALFFYILNGVAFFSSLYVIMVLIIGLPMWMVLYGSTAALGMANYASYRYTFPHLDGSYGNIALALVWFAYPVITGTLLLRYFMAFISNKRRRQGVDFPARYFSSVQEL</sequence>
<evidence type="ECO:0000256" key="1">
    <source>
        <dbReference type="SAM" id="Phobius"/>
    </source>
</evidence>
<dbReference type="Pfam" id="PF12796">
    <property type="entry name" value="Ank_2"/>
    <property type="match status" value="1"/>
</dbReference>
<evidence type="ECO:0000313" key="4">
    <source>
        <dbReference type="Proteomes" id="UP000011750"/>
    </source>
</evidence>
<keyword evidence="1" id="KW-0472">Membrane</keyword>
<reference evidence="3 4" key="2">
    <citation type="journal article" date="2018" name="Hortic Res">
        <title>Improved Brassica rapa reference genome by single-molecule sequencing and chromosome conformation capture technologies.</title>
        <authorList>
            <person name="Zhang L."/>
            <person name="Cai X."/>
            <person name="Wu J."/>
            <person name="Liu M."/>
            <person name="Grob S."/>
            <person name="Cheng F."/>
            <person name="Liang J."/>
            <person name="Cai C."/>
            <person name="Liu Z."/>
            <person name="Liu B."/>
            <person name="Wang F."/>
            <person name="Li S."/>
            <person name="Liu F."/>
            <person name="Li X."/>
            <person name="Cheng L."/>
            <person name="Yang W."/>
            <person name="Li M.H."/>
            <person name="Grossniklaus U."/>
            <person name="Zheng H."/>
            <person name="Wang X."/>
        </authorList>
    </citation>
    <scope>NUCLEOTIDE SEQUENCE [LARGE SCALE GENOMIC DNA]</scope>
    <source>
        <strain evidence="3 4">cv. Chiifu-401-42</strain>
    </source>
</reference>
<dbReference type="EnsemblPlants" id="Bra012678.1">
    <property type="protein sequence ID" value="Bra012678.1-P"/>
    <property type="gene ID" value="Bra012678"/>
</dbReference>
<dbReference type="PANTHER" id="PTHR24128:SF107">
    <property type="entry name" value="PGG DOMAIN-CONTAINING PROTEIN"/>
    <property type="match status" value="1"/>
</dbReference>
<dbReference type="STRING" id="51351.M4D868"/>
<dbReference type="InterPro" id="IPR002110">
    <property type="entry name" value="Ankyrin_rpt"/>
</dbReference>
<dbReference type="OMA" id="WEDDSPN"/>